<dbReference type="EMBL" id="JAGKHQ010000017">
    <property type="protein sequence ID" value="KAG7489252.1"/>
    <property type="molecule type" value="Genomic_DNA"/>
</dbReference>
<feature type="compositionally biased region" description="Basic residues" evidence="1">
    <location>
        <begin position="72"/>
        <end position="81"/>
    </location>
</feature>
<feature type="region of interest" description="Disordered" evidence="1">
    <location>
        <begin position="37"/>
        <end position="92"/>
    </location>
</feature>
<comment type="caution">
    <text evidence="2">The sequence shown here is derived from an EMBL/GenBank/DDBJ whole genome shotgun (WGS) entry which is preliminary data.</text>
</comment>
<dbReference type="Proteomes" id="UP000693946">
    <property type="component" value="Linkage Group LG5"/>
</dbReference>
<keyword evidence="3" id="KW-1185">Reference proteome</keyword>
<organism evidence="2 3">
    <name type="scientific">Solea senegalensis</name>
    <name type="common">Senegalese sole</name>
    <dbReference type="NCBI Taxonomy" id="28829"/>
    <lineage>
        <taxon>Eukaryota</taxon>
        <taxon>Metazoa</taxon>
        <taxon>Chordata</taxon>
        <taxon>Craniata</taxon>
        <taxon>Vertebrata</taxon>
        <taxon>Euteleostomi</taxon>
        <taxon>Actinopterygii</taxon>
        <taxon>Neopterygii</taxon>
        <taxon>Teleostei</taxon>
        <taxon>Neoteleostei</taxon>
        <taxon>Acanthomorphata</taxon>
        <taxon>Carangaria</taxon>
        <taxon>Pleuronectiformes</taxon>
        <taxon>Pleuronectoidei</taxon>
        <taxon>Soleidae</taxon>
        <taxon>Solea</taxon>
    </lineage>
</organism>
<accession>A0AAV6QGT7</accession>
<evidence type="ECO:0000256" key="1">
    <source>
        <dbReference type="SAM" id="MobiDB-lite"/>
    </source>
</evidence>
<reference evidence="2 3" key="1">
    <citation type="journal article" date="2021" name="Sci. Rep.">
        <title>Chromosome anchoring in Senegalese sole (Solea senegalensis) reveals sex-associated markers and genome rearrangements in flatfish.</title>
        <authorList>
            <person name="Guerrero-Cozar I."/>
            <person name="Gomez-Garrido J."/>
            <person name="Berbel C."/>
            <person name="Martinez-Blanch J.F."/>
            <person name="Alioto T."/>
            <person name="Claros M.G."/>
            <person name="Gagnaire P.A."/>
            <person name="Manchado M."/>
        </authorList>
    </citation>
    <scope>NUCLEOTIDE SEQUENCE [LARGE SCALE GENOMIC DNA]</scope>
    <source>
        <strain evidence="2">Sse05_10M</strain>
    </source>
</reference>
<dbReference type="AlphaFoldDB" id="A0AAV6QGT7"/>
<protein>
    <submittedName>
        <fullName evidence="2">Uncharacterized protein</fullName>
    </submittedName>
</protein>
<name>A0AAV6QGT7_SOLSE</name>
<proteinExistence type="predicted"/>
<evidence type="ECO:0000313" key="2">
    <source>
        <dbReference type="EMBL" id="KAG7489252.1"/>
    </source>
</evidence>
<sequence>MPPVPQTTKKVSDVCLKTKSCDPSCFDVWATWDVGLHQHSDRGKRKRNRTHTDLVPRTNNVSDKPAGIPHKSANRTRHSNTRRFGDHKGPEWNCTSRFPQTFV</sequence>
<evidence type="ECO:0000313" key="3">
    <source>
        <dbReference type="Proteomes" id="UP000693946"/>
    </source>
</evidence>
<gene>
    <name evidence="2" type="ORF">JOB18_007803</name>
</gene>